<dbReference type="RefSeq" id="WP_151966664.1">
    <property type="nucleotide sequence ID" value="NZ_AP019860.1"/>
</dbReference>
<dbReference type="Proteomes" id="UP000326354">
    <property type="component" value="Chromosome"/>
</dbReference>
<accession>A0A5S9F1C3</accession>
<dbReference type="AlphaFoldDB" id="A0A5S9F1C3"/>
<reference evidence="1 2" key="1">
    <citation type="submission" date="2019-08" db="EMBL/GenBank/DDBJ databases">
        <title>Complete genome sequence of Candidatus Uab amorphum.</title>
        <authorList>
            <person name="Shiratori T."/>
            <person name="Suzuki S."/>
            <person name="Kakizawa Y."/>
            <person name="Ishida K."/>
        </authorList>
    </citation>
    <scope>NUCLEOTIDE SEQUENCE [LARGE SCALE GENOMIC DNA]</scope>
    <source>
        <strain evidence="1 2">SRT547</strain>
    </source>
</reference>
<proteinExistence type="predicted"/>
<evidence type="ECO:0000313" key="1">
    <source>
        <dbReference type="EMBL" id="BBM82416.1"/>
    </source>
</evidence>
<name>A0A5S9F1C3_UABAM</name>
<evidence type="ECO:0000313" key="2">
    <source>
        <dbReference type="Proteomes" id="UP000326354"/>
    </source>
</evidence>
<keyword evidence="2" id="KW-1185">Reference proteome</keyword>
<dbReference type="KEGG" id="uam:UABAM_00759"/>
<protein>
    <recommendedName>
        <fullName evidence="3">Glutathionylspermidine synthase pre-ATP-grasp-like domain-containing protein</fullName>
    </recommendedName>
</protein>
<evidence type="ECO:0008006" key="3">
    <source>
        <dbReference type="Google" id="ProtNLM"/>
    </source>
</evidence>
<dbReference type="EMBL" id="AP019860">
    <property type="protein sequence ID" value="BBM82416.1"/>
    <property type="molecule type" value="Genomic_DNA"/>
</dbReference>
<dbReference type="SUPFAM" id="SSF56059">
    <property type="entry name" value="Glutathione synthetase ATP-binding domain-like"/>
    <property type="match status" value="1"/>
</dbReference>
<dbReference type="OrthoDB" id="9771802at2"/>
<gene>
    <name evidence="1" type="ORF">UABAM_00759</name>
</gene>
<organism evidence="1 2">
    <name type="scientific">Uabimicrobium amorphum</name>
    <dbReference type="NCBI Taxonomy" id="2596890"/>
    <lineage>
        <taxon>Bacteria</taxon>
        <taxon>Pseudomonadati</taxon>
        <taxon>Planctomycetota</taxon>
        <taxon>Candidatus Uabimicrobiia</taxon>
        <taxon>Candidatus Uabimicrobiales</taxon>
        <taxon>Candidatus Uabimicrobiaceae</taxon>
        <taxon>Candidatus Uabimicrobium</taxon>
    </lineage>
</organism>
<sequence length="449" mass="51989">MKIKTKYLSALRYFCYNHRRTWEIKKEIAQSLQEKNCTIANKAIPIAMMPVLLTQQEQQKIATIAEDMGKLVNKTVEACFASPRMKDYLSTEILPEEWTQNRRASILQRIDIVYNGNDYKVIGVECDAPRGQAWTDYVRMAFAQHPYYEKFIHFPEREKKAYFLESLLKALQKAAKVSAPTVALVDFRESTAITDLQIASRFLTQGGIKAFIADPRDFTLQGDKAYVNDACVDIVIRGCNTKALIQHAAHISDFMSAYNKKAFIMVNSLFGAYASDKSLFSLMTNSDFADIYDKKQRQFIQKYIPWTRRFSEQQTFFGKTAIELKEFAKEHRENIVLKPANGDGTHMVQMGIGMEQPRWEGMVNNYSGRSDWIVQQYVPLPQIHQPHLVKGKVSKEIRYFCFSAFILDQKFQTLLCRCAPRFDIHMEHGWVVPVFSYEKQKRGKKSYLN</sequence>